<name>K0VCS7_MYCVA</name>
<reference evidence="1 2" key="1">
    <citation type="journal article" date="2012" name="J. Bacteriol.">
        <title>Complete Genome Sequence of Mycobacterium vaccae Type Strain ATCC 25954.</title>
        <authorList>
            <person name="Ho Y.S."/>
            <person name="Adroub S.A."/>
            <person name="Abadi M."/>
            <person name="Al Alwan B."/>
            <person name="Alkhateeb R."/>
            <person name="Gao G."/>
            <person name="Ragab A."/>
            <person name="Ali S."/>
            <person name="van Soolingen D."/>
            <person name="Bitter W."/>
            <person name="Pain A."/>
            <person name="Abdallah A.M."/>
        </authorList>
    </citation>
    <scope>NUCLEOTIDE SEQUENCE [LARGE SCALE GENOMIC DNA]</scope>
    <source>
        <strain evidence="1 2">ATCC 25954</strain>
    </source>
</reference>
<evidence type="ECO:0008006" key="3">
    <source>
        <dbReference type="Google" id="ProtNLM"/>
    </source>
</evidence>
<comment type="caution">
    <text evidence="1">The sequence shown here is derived from an EMBL/GenBank/DDBJ whole genome shotgun (WGS) entry which is preliminary data.</text>
</comment>
<dbReference type="RefSeq" id="WP_003928225.1">
    <property type="nucleotide sequence ID" value="NZ_JH814683.1"/>
</dbReference>
<evidence type="ECO:0000313" key="1">
    <source>
        <dbReference type="EMBL" id="EJZ12688.1"/>
    </source>
</evidence>
<dbReference type="AlphaFoldDB" id="K0VCS7"/>
<dbReference type="HOGENOM" id="CLU_162024_1_0_11"/>
<gene>
    <name evidence="1" type="ORF">MVAC_01360</name>
</gene>
<dbReference type="Proteomes" id="UP000006072">
    <property type="component" value="Unassembled WGS sequence"/>
</dbReference>
<dbReference type="eggNOG" id="ENOG5033MSG">
    <property type="taxonomic scope" value="Bacteria"/>
</dbReference>
<evidence type="ECO:0000313" key="2">
    <source>
        <dbReference type="Proteomes" id="UP000006072"/>
    </source>
</evidence>
<keyword evidence="2" id="KW-1185">Reference proteome</keyword>
<accession>K0VCS7</accession>
<protein>
    <recommendedName>
        <fullName evidence="3">Xaa-Pro dipeptidase</fullName>
    </recommendedName>
</protein>
<sequence>MSVDVSTQTAKLPAEFADLEQFADWCLATESERYGKRLASTMRDMQAFYDAITPRAEEAIAYCDKFALDDLPDDVLNLMRLLYSMIQVSFPVECWKQPKVPDSGATSLDCDSEPVP</sequence>
<dbReference type="EMBL" id="ALQA01000002">
    <property type="protein sequence ID" value="EJZ12688.1"/>
    <property type="molecule type" value="Genomic_DNA"/>
</dbReference>
<dbReference type="PATRIC" id="fig|1194972.3.peg.278"/>
<proteinExistence type="predicted"/>
<organism evidence="1 2">
    <name type="scientific">Mycolicibacterium vaccae ATCC 25954</name>
    <dbReference type="NCBI Taxonomy" id="1194972"/>
    <lineage>
        <taxon>Bacteria</taxon>
        <taxon>Bacillati</taxon>
        <taxon>Actinomycetota</taxon>
        <taxon>Actinomycetes</taxon>
        <taxon>Mycobacteriales</taxon>
        <taxon>Mycobacteriaceae</taxon>
        <taxon>Mycolicibacterium</taxon>
    </lineage>
</organism>